<evidence type="ECO:0000313" key="3">
    <source>
        <dbReference type="Proteomes" id="UP001630127"/>
    </source>
</evidence>
<evidence type="ECO:0000313" key="2">
    <source>
        <dbReference type="EMBL" id="KAL3529521.1"/>
    </source>
</evidence>
<keyword evidence="3" id="KW-1185">Reference proteome</keyword>
<dbReference type="AlphaFoldDB" id="A0ABD3ACM3"/>
<comment type="caution">
    <text evidence="2">The sequence shown here is derived from an EMBL/GenBank/DDBJ whole genome shotgun (WGS) entry which is preliminary data.</text>
</comment>
<sequence length="132" mass="14861">MGKAPAARPKQQFNVEMDKSTKEDANQAKKVKQVYQRKLVQPFHVNSQSSNNTSNIDINAEKQVRRDDAHAKDANGSSHHGRNPVLADRNDAATIDIVETNSKMDKSPNSKCQTSTFEEEVTDLNLHKERLF</sequence>
<feature type="compositionally biased region" description="Basic and acidic residues" evidence="1">
    <location>
        <begin position="59"/>
        <end position="73"/>
    </location>
</feature>
<dbReference type="Proteomes" id="UP001630127">
    <property type="component" value="Unassembled WGS sequence"/>
</dbReference>
<organism evidence="2 3">
    <name type="scientific">Cinchona calisaya</name>
    <dbReference type="NCBI Taxonomy" id="153742"/>
    <lineage>
        <taxon>Eukaryota</taxon>
        <taxon>Viridiplantae</taxon>
        <taxon>Streptophyta</taxon>
        <taxon>Embryophyta</taxon>
        <taxon>Tracheophyta</taxon>
        <taxon>Spermatophyta</taxon>
        <taxon>Magnoliopsida</taxon>
        <taxon>eudicotyledons</taxon>
        <taxon>Gunneridae</taxon>
        <taxon>Pentapetalae</taxon>
        <taxon>asterids</taxon>
        <taxon>lamiids</taxon>
        <taxon>Gentianales</taxon>
        <taxon>Rubiaceae</taxon>
        <taxon>Cinchonoideae</taxon>
        <taxon>Cinchoneae</taxon>
        <taxon>Cinchona</taxon>
    </lineage>
</organism>
<name>A0ABD3ACM3_9GENT</name>
<evidence type="ECO:0000256" key="1">
    <source>
        <dbReference type="SAM" id="MobiDB-lite"/>
    </source>
</evidence>
<dbReference type="EMBL" id="JBJUIK010000004">
    <property type="protein sequence ID" value="KAL3529521.1"/>
    <property type="molecule type" value="Genomic_DNA"/>
</dbReference>
<feature type="compositionally biased region" description="Polar residues" evidence="1">
    <location>
        <begin position="44"/>
        <end position="57"/>
    </location>
</feature>
<feature type="region of interest" description="Disordered" evidence="1">
    <location>
        <begin position="1"/>
        <end position="92"/>
    </location>
</feature>
<gene>
    <name evidence="2" type="ORF">ACH5RR_008843</name>
</gene>
<protein>
    <submittedName>
        <fullName evidence="2">Uncharacterized protein</fullName>
    </submittedName>
</protein>
<proteinExistence type="predicted"/>
<reference evidence="2 3" key="1">
    <citation type="submission" date="2024-11" db="EMBL/GenBank/DDBJ databases">
        <title>A near-complete genome assembly of Cinchona calisaya.</title>
        <authorList>
            <person name="Lian D.C."/>
            <person name="Zhao X.W."/>
            <person name="Wei L."/>
        </authorList>
    </citation>
    <scope>NUCLEOTIDE SEQUENCE [LARGE SCALE GENOMIC DNA]</scope>
    <source>
        <tissue evidence="2">Nenye</tissue>
    </source>
</reference>
<feature type="compositionally biased region" description="Basic and acidic residues" evidence="1">
    <location>
        <begin position="16"/>
        <end position="27"/>
    </location>
</feature>
<accession>A0ABD3ACM3</accession>